<name>A0A1B2U6V5_9AGAR</name>
<dbReference type="InterPro" id="IPR027417">
    <property type="entry name" value="P-loop_NTPase"/>
</dbReference>
<dbReference type="Gene3D" id="3.40.50.300">
    <property type="entry name" value="P-loop containing nucleotide triphosphate hydrolases"/>
    <property type="match status" value="1"/>
</dbReference>
<accession>A0A1B2U6V5</accession>
<dbReference type="GO" id="GO:0003924">
    <property type="term" value="F:GTPase activity"/>
    <property type="evidence" value="ECO:0007669"/>
    <property type="project" value="InterPro"/>
</dbReference>
<dbReference type="PROSITE" id="PS51419">
    <property type="entry name" value="RAB"/>
    <property type="match status" value="1"/>
</dbReference>
<dbReference type="PROSITE" id="PS51421">
    <property type="entry name" value="RAS"/>
    <property type="match status" value="1"/>
</dbReference>
<dbReference type="InterPro" id="IPR050227">
    <property type="entry name" value="Rab"/>
</dbReference>
<evidence type="ECO:0000256" key="4">
    <source>
        <dbReference type="ARBA" id="ARBA00023288"/>
    </source>
</evidence>
<sequence>MHTSEYDYLFKLLLIGDSGVGKVRQSSDLALVQHDTYTESYISTIGVDFKIRTIELEGKTVKLQIVCVPQYLISVLYICAALCTGQERFRTITSSYYRGAHGIIVVYDVTDNDTFTNVKQWLQEIDRYASEGVNKLLVGNKSDLTSKKVVEYSVAKEFADQLNIPFLETSAKNATNVEQAFLTMAKQIKDR</sequence>
<dbReference type="PANTHER" id="PTHR47977">
    <property type="entry name" value="RAS-RELATED PROTEIN RAB"/>
    <property type="match status" value="1"/>
</dbReference>
<dbReference type="PRINTS" id="PR00449">
    <property type="entry name" value="RASTRNSFRMNG"/>
</dbReference>
<dbReference type="InterPro" id="IPR001806">
    <property type="entry name" value="Small_GTPase"/>
</dbReference>
<gene>
    <name evidence="6" type="primary">GME7988_G</name>
</gene>
<dbReference type="SMART" id="SM00173">
    <property type="entry name" value="RAS"/>
    <property type="match status" value="1"/>
</dbReference>
<dbReference type="AlphaFoldDB" id="A0A1B2U6V5"/>
<dbReference type="GO" id="GO:0005525">
    <property type="term" value="F:GTP binding"/>
    <property type="evidence" value="ECO:0007669"/>
    <property type="project" value="UniProtKB-KW"/>
</dbReference>
<dbReference type="Pfam" id="PF00071">
    <property type="entry name" value="Ras"/>
    <property type="match status" value="2"/>
</dbReference>
<dbReference type="InterPro" id="IPR057289">
    <property type="entry name" value="Rab1/Ypt1"/>
</dbReference>
<evidence type="ECO:0000313" key="6">
    <source>
        <dbReference type="EMBL" id="AOC97467.1"/>
    </source>
</evidence>
<reference evidence="6" key="1">
    <citation type="submission" date="2016-03" db="EMBL/GenBank/DDBJ databases">
        <title>Small GTPases and Expression Models of vvran1 Under Oxidative and Cold Stresses in Straw Mushroom Volvariella volvacea.</title>
        <authorList>
            <person name="Yan J."/>
            <person name="Xie B."/>
        </authorList>
    </citation>
    <scope>NUCLEOTIDE SEQUENCE</scope>
    <source>
        <strain evidence="6">PYd21</strain>
    </source>
</reference>
<dbReference type="EMBL" id="KU900097">
    <property type="protein sequence ID" value="AOC97467.1"/>
    <property type="molecule type" value="Genomic_DNA"/>
</dbReference>
<keyword evidence="3" id="KW-0342">GTP-binding</keyword>
<dbReference type="FunFam" id="3.40.50.300:FF:001447">
    <property type="entry name" value="Ras-related protein Rab-1B"/>
    <property type="match status" value="1"/>
</dbReference>
<dbReference type="CDD" id="cd01869">
    <property type="entry name" value="Rab1_Ypt1"/>
    <property type="match status" value="1"/>
</dbReference>
<dbReference type="SUPFAM" id="SSF52540">
    <property type="entry name" value="P-loop containing nucleoside triphosphate hydrolases"/>
    <property type="match status" value="1"/>
</dbReference>
<protein>
    <submittedName>
        <fullName evidence="6">Rab family protein</fullName>
    </submittedName>
</protein>
<evidence type="ECO:0000256" key="1">
    <source>
        <dbReference type="ARBA" id="ARBA00006270"/>
    </source>
</evidence>
<dbReference type="SMART" id="SM00174">
    <property type="entry name" value="RHO"/>
    <property type="match status" value="1"/>
</dbReference>
<organism evidence="6">
    <name type="scientific">Volvariella volvacea</name>
    <dbReference type="NCBI Taxonomy" id="36659"/>
    <lineage>
        <taxon>Eukaryota</taxon>
        <taxon>Fungi</taxon>
        <taxon>Dikarya</taxon>
        <taxon>Basidiomycota</taxon>
        <taxon>Agaricomycotina</taxon>
        <taxon>Agaricomycetes</taxon>
        <taxon>Agaricomycetidae</taxon>
        <taxon>Agaricales</taxon>
        <taxon>Pluteineae</taxon>
        <taxon>Pluteaceae</taxon>
        <taxon>Volvariella</taxon>
    </lineage>
</organism>
<keyword evidence="5" id="KW-0636">Prenylation</keyword>
<dbReference type="NCBIfam" id="TIGR00231">
    <property type="entry name" value="small_GTP"/>
    <property type="match status" value="1"/>
</dbReference>
<evidence type="ECO:0000256" key="5">
    <source>
        <dbReference type="ARBA" id="ARBA00023289"/>
    </source>
</evidence>
<keyword evidence="2" id="KW-0547">Nucleotide-binding</keyword>
<keyword evidence="4" id="KW-0449">Lipoprotein</keyword>
<comment type="similarity">
    <text evidence="1">Belongs to the small GTPase superfamily. Rab family.</text>
</comment>
<dbReference type="InterPro" id="IPR005225">
    <property type="entry name" value="Small_GTP-bd"/>
</dbReference>
<dbReference type="SMART" id="SM00175">
    <property type="entry name" value="RAB"/>
    <property type="match status" value="1"/>
</dbReference>
<proteinExistence type="inferred from homology"/>
<evidence type="ECO:0000256" key="2">
    <source>
        <dbReference type="ARBA" id="ARBA00022741"/>
    </source>
</evidence>
<evidence type="ECO:0000256" key="3">
    <source>
        <dbReference type="ARBA" id="ARBA00023134"/>
    </source>
</evidence>